<dbReference type="EMBL" id="JBHSMG010000002">
    <property type="protein sequence ID" value="MFC5502108.1"/>
    <property type="molecule type" value="Genomic_DNA"/>
</dbReference>
<name>A0ABW0NQY5_9MICO</name>
<organism evidence="1 2">
    <name type="scientific">Lysinimonas soli</name>
    <dbReference type="NCBI Taxonomy" id="1074233"/>
    <lineage>
        <taxon>Bacteria</taxon>
        <taxon>Bacillati</taxon>
        <taxon>Actinomycetota</taxon>
        <taxon>Actinomycetes</taxon>
        <taxon>Micrococcales</taxon>
        <taxon>Microbacteriaceae</taxon>
        <taxon>Lysinimonas</taxon>
    </lineage>
</organism>
<dbReference type="RefSeq" id="WP_386739811.1">
    <property type="nucleotide sequence ID" value="NZ_JBHSMG010000002.1"/>
</dbReference>
<comment type="caution">
    <text evidence="1">The sequence shown here is derived from an EMBL/GenBank/DDBJ whole genome shotgun (WGS) entry which is preliminary data.</text>
</comment>
<proteinExistence type="predicted"/>
<evidence type="ECO:0000313" key="1">
    <source>
        <dbReference type="EMBL" id="MFC5502108.1"/>
    </source>
</evidence>
<keyword evidence="2" id="KW-1185">Reference proteome</keyword>
<dbReference type="Proteomes" id="UP001596039">
    <property type="component" value="Unassembled WGS sequence"/>
</dbReference>
<protein>
    <submittedName>
        <fullName evidence="1">Uncharacterized protein</fullName>
    </submittedName>
</protein>
<sequence>MFDRARRLAPKLSMQFEVGQEEPHQVRIDFDQWDNRLKVQIDGVEVLDKYFAAGLRLSRAVELSVGGRHSLRIEKTRQLIRGSFRPQSFTISVDGLVVARQDSASGSLHR</sequence>
<gene>
    <name evidence="1" type="ORF">ACFPJ4_07645</name>
</gene>
<accession>A0ABW0NQY5</accession>
<reference evidence="2" key="1">
    <citation type="journal article" date="2019" name="Int. J. Syst. Evol. Microbiol.">
        <title>The Global Catalogue of Microorganisms (GCM) 10K type strain sequencing project: providing services to taxonomists for standard genome sequencing and annotation.</title>
        <authorList>
            <consortium name="The Broad Institute Genomics Platform"/>
            <consortium name="The Broad Institute Genome Sequencing Center for Infectious Disease"/>
            <person name="Wu L."/>
            <person name="Ma J."/>
        </authorList>
    </citation>
    <scope>NUCLEOTIDE SEQUENCE [LARGE SCALE GENOMIC DNA]</scope>
    <source>
        <strain evidence="2">CGMCC 4.6997</strain>
    </source>
</reference>
<evidence type="ECO:0000313" key="2">
    <source>
        <dbReference type="Proteomes" id="UP001596039"/>
    </source>
</evidence>